<evidence type="ECO:0000313" key="2">
    <source>
        <dbReference type="EMBL" id="VDK28830.1"/>
    </source>
</evidence>
<sequence>MSVFDEIAHANSLKFCGNFSVKVPLVWSMLARLTFNAYLLHMPIIYIFNHLSFLQSATTPYELLAVVPLVAVLSFLAAFLFYVFVESPFGRLSNALLKAIF</sequence>
<dbReference type="AlphaFoldDB" id="A0A0M3JIM7"/>
<accession>A0A0M3JIM7</accession>
<dbReference type="EMBL" id="UYRR01039991">
    <property type="protein sequence ID" value="VDK78036.1"/>
    <property type="molecule type" value="Genomic_DNA"/>
</dbReference>
<reference evidence="5 6" key="1">
    <citation type="submission" date="2017-02" db="UniProtKB">
        <authorList>
            <consortium name="WormBaseParasite"/>
        </authorList>
    </citation>
    <scope>IDENTIFICATION</scope>
</reference>
<dbReference type="WBParaSite" id="ASIM_0002119601-mRNA-1">
    <property type="protein sequence ID" value="ASIM_0002119601-mRNA-1"/>
    <property type="gene ID" value="ASIM_0002119601"/>
</dbReference>
<organism evidence="5">
    <name type="scientific">Anisakis simplex</name>
    <name type="common">Herring worm</name>
    <dbReference type="NCBI Taxonomy" id="6269"/>
    <lineage>
        <taxon>Eukaryota</taxon>
        <taxon>Metazoa</taxon>
        <taxon>Ecdysozoa</taxon>
        <taxon>Nematoda</taxon>
        <taxon>Chromadorea</taxon>
        <taxon>Rhabditida</taxon>
        <taxon>Spirurina</taxon>
        <taxon>Ascaridomorpha</taxon>
        <taxon>Ascaridoidea</taxon>
        <taxon>Anisakidae</taxon>
        <taxon>Anisakis</taxon>
        <taxon>Anisakis simplex complex</taxon>
    </lineage>
</organism>
<dbReference type="Proteomes" id="UP000267096">
    <property type="component" value="Unassembled WGS sequence"/>
</dbReference>
<keyword evidence="4" id="KW-1185">Reference proteome</keyword>
<evidence type="ECO:0000313" key="4">
    <source>
        <dbReference type="Proteomes" id="UP000267096"/>
    </source>
</evidence>
<dbReference type="PANTHER" id="PTHR11161">
    <property type="entry name" value="O-ACYLTRANSFERASE"/>
    <property type="match status" value="1"/>
</dbReference>
<dbReference type="OrthoDB" id="5860853at2759"/>
<dbReference type="WBParaSite" id="ASIM_0000749301-mRNA-1">
    <property type="protein sequence ID" value="ASIM_0000749301-mRNA-1"/>
    <property type="gene ID" value="ASIM_0000749301"/>
</dbReference>
<keyword evidence="1" id="KW-0812">Transmembrane</keyword>
<keyword evidence="1" id="KW-0472">Membrane</keyword>
<gene>
    <name evidence="3" type="ORF">ASIM_LOCUS20571</name>
    <name evidence="2" type="ORF">ASIM_LOCUS7260</name>
</gene>
<name>A0A0M3JIM7_ANISI</name>
<dbReference type="PANTHER" id="PTHR11161:SF12">
    <property type="entry name" value="ACYLTRANSFERASE 3 DOMAIN-CONTAINING PROTEIN-RELATED"/>
    <property type="match status" value="1"/>
</dbReference>
<evidence type="ECO:0000313" key="3">
    <source>
        <dbReference type="EMBL" id="VDK78036.1"/>
    </source>
</evidence>
<keyword evidence="1" id="KW-1133">Transmembrane helix</keyword>
<evidence type="ECO:0000256" key="1">
    <source>
        <dbReference type="SAM" id="Phobius"/>
    </source>
</evidence>
<feature type="transmembrane region" description="Helical" evidence="1">
    <location>
        <begin position="29"/>
        <end position="49"/>
    </location>
</feature>
<feature type="transmembrane region" description="Helical" evidence="1">
    <location>
        <begin position="61"/>
        <end position="85"/>
    </location>
</feature>
<dbReference type="EMBL" id="UYRR01017224">
    <property type="protein sequence ID" value="VDK28830.1"/>
    <property type="molecule type" value="Genomic_DNA"/>
</dbReference>
<evidence type="ECO:0000313" key="5">
    <source>
        <dbReference type="WBParaSite" id="ASIM_0000749301-mRNA-1"/>
    </source>
</evidence>
<reference evidence="2 4" key="2">
    <citation type="submission" date="2018-11" db="EMBL/GenBank/DDBJ databases">
        <authorList>
            <consortium name="Pathogen Informatics"/>
        </authorList>
    </citation>
    <scope>NUCLEOTIDE SEQUENCE [LARGE SCALE GENOMIC DNA]</scope>
</reference>
<dbReference type="InterPro" id="IPR052728">
    <property type="entry name" value="O2_lipid_transport_reg"/>
</dbReference>
<evidence type="ECO:0000313" key="6">
    <source>
        <dbReference type="WBParaSite" id="ASIM_0002119601-mRNA-1"/>
    </source>
</evidence>
<protein>
    <submittedName>
        <fullName evidence="5 6">Acyl_transf_3 domain-containing protein</fullName>
    </submittedName>
</protein>
<proteinExistence type="predicted"/>